<accession>Q30UG2</accession>
<reference evidence="2 3" key="1">
    <citation type="journal article" date="2008" name="Appl. Environ. Microbiol.">
        <title>Genome of the epsilonproteobacterial chemolithoautotroph Sulfurimonas denitrificans.</title>
        <authorList>
            <person name="Sievert S.M."/>
            <person name="Scott K.M."/>
            <person name="Klotz M.G."/>
            <person name="Chain P.S.G."/>
            <person name="Hauser L.J."/>
            <person name="Hemp J."/>
            <person name="Huegler M."/>
            <person name="Land M."/>
            <person name="Lapidus A."/>
            <person name="Larimer F.W."/>
            <person name="Lucas S."/>
            <person name="Malfatti S.A."/>
            <person name="Meyer F."/>
            <person name="Paulsen I.T."/>
            <person name="Ren Q."/>
            <person name="Simon J."/>
            <person name="Bailey K."/>
            <person name="Diaz E."/>
            <person name="Fitzpatrick K.A."/>
            <person name="Glover B."/>
            <person name="Gwatney N."/>
            <person name="Korajkic A."/>
            <person name="Long A."/>
            <person name="Mobberley J.M."/>
            <person name="Pantry S.N."/>
            <person name="Pazder G."/>
            <person name="Peterson S."/>
            <person name="Quintanilla J.D."/>
            <person name="Sprinkle R."/>
            <person name="Stephens J."/>
            <person name="Thomas P."/>
            <person name="Vaughn R."/>
            <person name="Weber M.J."/>
            <person name="Wooten L.L."/>
        </authorList>
    </citation>
    <scope>NUCLEOTIDE SEQUENCE [LARGE SCALE GENOMIC DNA]</scope>
    <source>
        <strain evidence="3">ATCC 33889 / DSM 1251</strain>
    </source>
</reference>
<dbReference type="SUPFAM" id="SSF52540">
    <property type="entry name" value="P-loop containing nucleoside triphosphate hydrolases"/>
    <property type="match status" value="1"/>
</dbReference>
<dbReference type="SUPFAM" id="SSF52980">
    <property type="entry name" value="Restriction endonuclease-like"/>
    <property type="match status" value="1"/>
</dbReference>
<dbReference type="eggNOG" id="COG2887">
    <property type="taxonomic scope" value="Bacteria"/>
</dbReference>
<dbReference type="EMBL" id="CP000153">
    <property type="protein sequence ID" value="ABB43369.1"/>
    <property type="molecule type" value="Genomic_DNA"/>
</dbReference>
<name>Q30UG2_SULDN</name>
<dbReference type="Pfam" id="PF12705">
    <property type="entry name" value="PDDEXK_1"/>
    <property type="match status" value="1"/>
</dbReference>
<keyword evidence="3" id="KW-1185">Reference proteome</keyword>
<dbReference type="InterPro" id="IPR038726">
    <property type="entry name" value="PDDEXK_AddAB-type"/>
</dbReference>
<dbReference type="OrthoDB" id="9766257at2"/>
<dbReference type="HOGENOM" id="CLU_020071_0_0_7"/>
<evidence type="ECO:0000313" key="2">
    <source>
        <dbReference type="EMBL" id="ABB43369.1"/>
    </source>
</evidence>
<dbReference type="AlphaFoldDB" id="Q30UG2"/>
<dbReference type="InterPro" id="IPR011335">
    <property type="entry name" value="Restrct_endonuc-II-like"/>
</dbReference>
<dbReference type="Proteomes" id="UP000002714">
    <property type="component" value="Chromosome"/>
</dbReference>
<evidence type="ECO:0000259" key="1">
    <source>
        <dbReference type="Pfam" id="PF12705"/>
    </source>
</evidence>
<dbReference type="KEGG" id="tdn:Suden_0088"/>
<feature type="domain" description="PD-(D/E)XK endonuclease-like" evidence="1">
    <location>
        <begin position="541"/>
        <end position="779"/>
    </location>
</feature>
<evidence type="ECO:0000313" key="3">
    <source>
        <dbReference type="Proteomes" id="UP000002714"/>
    </source>
</evidence>
<organism evidence="2 3">
    <name type="scientific">Sulfurimonas denitrificans (strain ATCC 33889 / DSM 1251)</name>
    <name type="common">Thiomicrospira denitrificans (strain ATCC 33889 / DSM 1251)</name>
    <dbReference type="NCBI Taxonomy" id="326298"/>
    <lineage>
        <taxon>Bacteria</taxon>
        <taxon>Pseudomonadati</taxon>
        <taxon>Campylobacterota</taxon>
        <taxon>Epsilonproteobacteria</taxon>
        <taxon>Campylobacterales</taxon>
        <taxon>Sulfurimonadaceae</taxon>
        <taxon>Sulfurimonas</taxon>
    </lineage>
</organism>
<dbReference type="InterPro" id="IPR011604">
    <property type="entry name" value="PDDEXK-like_dom_sf"/>
</dbReference>
<sequence length="781" mass="91503">MNNQTIVLPSARSIRNEQLKLEGENLFLAHFITMSDFISRLCIVKDFKILDEDSRVLLLLEASDFSDFKNLQIERNFFTFTKNSSYIFKFFQELSAELYDIKELENSDIYAEFAEHIAILQELHKRYEKLCSERKFLDKIFLPKLYTFNEEYAKSHEALELHVDGHLTNFEFELLHKCCEFCSVELIFSTSRFNSKMRVKFAELGIELEVGYRYKISLNEKKIVETKKIIHNKNIVADSFSEPILQAAFVKKKIYDFIKKGYKAENIALILPDEKFATVLGVFDEKSNFNFAMGEPFTNTQIYKKLNATCKYIEQDSKENYARLRREGDEFLIKLSAIYMGKSKDVDVLEFLKEYKESSSSKKEIKIFDEELYKFKNILPFMREMSVKSVINLFMQRLSKRTLDDVRGGKITVMGVLETRSVTFEAIIIVDFDDSNVPKKSDKDMFLNTQVREMANLPTMSDRENLQKHYYEMLINGSKEVAISFVKSKESAGSRFLKQLNIKENNQHNEQEYASLLFSRAGVNKQQEREISFDYSFRGKTLSATKLKTFLTCKRKYYYRYIMQLKNHEIPKDMPKEHEIGSDVHKALKELYTKKSSYESLEELRKDLHKEMSCASGESELEGYLMAVQERRMSVFVQNEIKRFAEGYVVLECEKSLSVEFGGMVLNGQIDRIDIKENELYVLDYKTGSYPIYTQKNFTEATDFQLEFYYLLASTLGQVKECGYYDLKESKIVTEPLLSEKLSILGSHVKDLLNIEHLNFSKCEDIKNCQFCEFKIICQRE</sequence>
<dbReference type="InterPro" id="IPR027417">
    <property type="entry name" value="P-loop_NTPase"/>
</dbReference>
<gene>
    <name evidence="2" type="ordered locus">Suden_0088</name>
</gene>
<proteinExistence type="predicted"/>
<dbReference type="Gene3D" id="3.90.320.10">
    <property type="match status" value="1"/>
</dbReference>
<dbReference type="RefSeq" id="WP_011371724.1">
    <property type="nucleotide sequence ID" value="NC_007575.1"/>
</dbReference>
<dbReference type="STRING" id="326298.Suden_0088"/>
<protein>
    <recommendedName>
        <fullName evidence="1">PD-(D/E)XK endonuclease-like domain-containing protein</fullName>
    </recommendedName>
</protein>